<name>A0A453I4F6_AEGTS</name>
<accession>A0A453I4F6</accession>
<proteinExistence type="predicted"/>
<reference evidence="2" key="4">
    <citation type="submission" date="2019-03" db="UniProtKB">
        <authorList>
            <consortium name="EnsemblPlants"/>
        </authorList>
    </citation>
    <scope>IDENTIFICATION</scope>
</reference>
<reference evidence="3" key="2">
    <citation type="journal article" date="2017" name="Nat. Plants">
        <title>The Aegilops tauschii genome reveals multiple impacts of transposons.</title>
        <authorList>
            <person name="Zhao G."/>
            <person name="Zou C."/>
            <person name="Li K."/>
            <person name="Wang K."/>
            <person name="Li T."/>
            <person name="Gao L."/>
            <person name="Zhang X."/>
            <person name="Wang H."/>
            <person name="Yang Z."/>
            <person name="Liu X."/>
            <person name="Jiang W."/>
            <person name="Mao L."/>
            <person name="Kong X."/>
            <person name="Jiao Y."/>
            <person name="Jia J."/>
        </authorList>
    </citation>
    <scope>NUCLEOTIDE SEQUENCE [LARGE SCALE GENOMIC DNA]</scope>
    <source>
        <strain evidence="3">cv. AL8/78</strain>
    </source>
</reference>
<evidence type="ECO:0000313" key="3">
    <source>
        <dbReference type="Proteomes" id="UP000015105"/>
    </source>
</evidence>
<protein>
    <submittedName>
        <fullName evidence="2">Uncharacterized protein</fullName>
    </submittedName>
</protein>
<feature type="region of interest" description="Disordered" evidence="1">
    <location>
        <begin position="1"/>
        <end position="57"/>
    </location>
</feature>
<evidence type="ECO:0000313" key="2">
    <source>
        <dbReference type="EnsemblPlants" id="AET4Gv20439100.7"/>
    </source>
</evidence>
<reference evidence="2" key="3">
    <citation type="journal article" date="2017" name="Nature">
        <title>Genome sequence of the progenitor of the wheat D genome Aegilops tauschii.</title>
        <authorList>
            <person name="Luo M.C."/>
            <person name="Gu Y.Q."/>
            <person name="Puiu D."/>
            <person name="Wang H."/>
            <person name="Twardziok S.O."/>
            <person name="Deal K.R."/>
            <person name="Huo N."/>
            <person name="Zhu T."/>
            <person name="Wang L."/>
            <person name="Wang Y."/>
            <person name="McGuire P.E."/>
            <person name="Liu S."/>
            <person name="Long H."/>
            <person name="Ramasamy R.K."/>
            <person name="Rodriguez J.C."/>
            <person name="Van S.L."/>
            <person name="Yuan L."/>
            <person name="Wang Z."/>
            <person name="Xia Z."/>
            <person name="Xiao L."/>
            <person name="Anderson O.D."/>
            <person name="Ouyang S."/>
            <person name="Liang Y."/>
            <person name="Zimin A.V."/>
            <person name="Pertea G."/>
            <person name="Qi P."/>
            <person name="Bennetzen J.L."/>
            <person name="Dai X."/>
            <person name="Dawson M.W."/>
            <person name="Muller H.G."/>
            <person name="Kugler K."/>
            <person name="Rivarola-Duarte L."/>
            <person name="Spannagl M."/>
            <person name="Mayer K.F.X."/>
            <person name="Lu F.H."/>
            <person name="Bevan M.W."/>
            <person name="Leroy P."/>
            <person name="Li P."/>
            <person name="You F.M."/>
            <person name="Sun Q."/>
            <person name="Liu Z."/>
            <person name="Lyons E."/>
            <person name="Wicker T."/>
            <person name="Salzberg S.L."/>
            <person name="Devos K.M."/>
            <person name="Dvorak J."/>
        </authorList>
    </citation>
    <scope>NUCLEOTIDE SEQUENCE [LARGE SCALE GENOMIC DNA]</scope>
    <source>
        <strain evidence="2">cv. AL8/78</strain>
    </source>
</reference>
<feature type="compositionally biased region" description="Pro residues" evidence="1">
    <location>
        <begin position="1"/>
        <end position="21"/>
    </location>
</feature>
<keyword evidence="3" id="KW-1185">Reference proteome</keyword>
<reference evidence="3" key="1">
    <citation type="journal article" date="2014" name="Science">
        <title>Ancient hybridizations among the ancestral genomes of bread wheat.</title>
        <authorList>
            <consortium name="International Wheat Genome Sequencing Consortium,"/>
            <person name="Marcussen T."/>
            <person name="Sandve S.R."/>
            <person name="Heier L."/>
            <person name="Spannagl M."/>
            <person name="Pfeifer M."/>
            <person name="Jakobsen K.S."/>
            <person name="Wulff B.B."/>
            <person name="Steuernagel B."/>
            <person name="Mayer K.F."/>
            <person name="Olsen O.A."/>
        </authorList>
    </citation>
    <scope>NUCLEOTIDE SEQUENCE [LARGE SCALE GENOMIC DNA]</scope>
    <source>
        <strain evidence="3">cv. AL8/78</strain>
    </source>
</reference>
<sequence>PRRTLPPPDPLVSSPPPPPSRSTPLPARQPFLPDLAAPTRSAAQAGRAPTSPDPHLLTHHMVSWEGVHELRSSPLHRLRPPVQAGRPHIAGSELLPRRPPRAFRRRSASSSLLRHLWPPRARHPHRVVNLRCSGLNARKRFT</sequence>
<reference evidence="2" key="5">
    <citation type="journal article" date="2021" name="G3 (Bethesda)">
        <title>Aegilops tauschii genome assembly Aet v5.0 features greater sequence contiguity and improved annotation.</title>
        <authorList>
            <person name="Wang L."/>
            <person name="Zhu T."/>
            <person name="Rodriguez J.C."/>
            <person name="Deal K.R."/>
            <person name="Dubcovsky J."/>
            <person name="McGuire P.E."/>
            <person name="Lux T."/>
            <person name="Spannagl M."/>
            <person name="Mayer K.F.X."/>
            <person name="Baldrich P."/>
            <person name="Meyers B.C."/>
            <person name="Huo N."/>
            <person name="Gu Y.Q."/>
            <person name="Zhou H."/>
            <person name="Devos K.M."/>
            <person name="Bennetzen J.L."/>
            <person name="Unver T."/>
            <person name="Budak H."/>
            <person name="Gulick P.J."/>
            <person name="Galiba G."/>
            <person name="Kalapos B."/>
            <person name="Nelson D.R."/>
            <person name="Li P."/>
            <person name="You F.M."/>
            <person name="Luo M.C."/>
            <person name="Dvorak J."/>
        </authorList>
    </citation>
    <scope>NUCLEOTIDE SEQUENCE [LARGE SCALE GENOMIC DNA]</scope>
    <source>
        <strain evidence="2">cv. AL8/78</strain>
    </source>
</reference>
<dbReference type="EnsemblPlants" id="AET4Gv20439100.7">
    <property type="protein sequence ID" value="AET4Gv20439100.7"/>
    <property type="gene ID" value="AET4Gv20439100"/>
</dbReference>
<organism evidence="2 3">
    <name type="scientific">Aegilops tauschii subsp. strangulata</name>
    <name type="common">Goatgrass</name>
    <dbReference type="NCBI Taxonomy" id="200361"/>
    <lineage>
        <taxon>Eukaryota</taxon>
        <taxon>Viridiplantae</taxon>
        <taxon>Streptophyta</taxon>
        <taxon>Embryophyta</taxon>
        <taxon>Tracheophyta</taxon>
        <taxon>Spermatophyta</taxon>
        <taxon>Magnoliopsida</taxon>
        <taxon>Liliopsida</taxon>
        <taxon>Poales</taxon>
        <taxon>Poaceae</taxon>
        <taxon>BOP clade</taxon>
        <taxon>Pooideae</taxon>
        <taxon>Triticodae</taxon>
        <taxon>Triticeae</taxon>
        <taxon>Triticinae</taxon>
        <taxon>Aegilops</taxon>
    </lineage>
</organism>
<feature type="region of interest" description="Disordered" evidence="1">
    <location>
        <begin position="77"/>
        <end position="102"/>
    </location>
</feature>
<dbReference type="Gramene" id="AET4Gv20439100.7">
    <property type="protein sequence ID" value="AET4Gv20439100.7"/>
    <property type="gene ID" value="AET4Gv20439100"/>
</dbReference>
<dbReference type="Proteomes" id="UP000015105">
    <property type="component" value="Chromosome 4D"/>
</dbReference>
<evidence type="ECO:0000256" key="1">
    <source>
        <dbReference type="SAM" id="MobiDB-lite"/>
    </source>
</evidence>
<dbReference type="AlphaFoldDB" id="A0A453I4F6"/>